<evidence type="ECO:0000256" key="1">
    <source>
        <dbReference type="ARBA" id="ARBA00023015"/>
    </source>
</evidence>
<dbReference type="Proteomes" id="UP001215712">
    <property type="component" value="Unassembled WGS sequence"/>
</dbReference>
<reference evidence="8" key="2">
    <citation type="submission" date="2023-01" db="EMBL/GenBank/DDBJ databases">
        <authorList>
            <person name="Petersen C."/>
        </authorList>
    </citation>
    <scope>NUCLEOTIDE SEQUENCE</scope>
    <source>
        <strain evidence="8">IBT 17514</strain>
    </source>
</reference>
<dbReference type="GO" id="GO:0000981">
    <property type="term" value="F:DNA-binding transcription factor activity, RNA polymerase II-specific"/>
    <property type="evidence" value="ECO:0007669"/>
    <property type="project" value="InterPro"/>
</dbReference>
<keyword evidence="3" id="KW-0804">Transcription</keyword>
<evidence type="ECO:0000256" key="4">
    <source>
        <dbReference type="ARBA" id="ARBA00023242"/>
    </source>
</evidence>
<feature type="compositionally biased region" description="Basic residues" evidence="6">
    <location>
        <begin position="57"/>
        <end position="73"/>
    </location>
</feature>
<dbReference type="Pfam" id="PF00172">
    <property type="entry name" value="Zn_clus"/>
    <property type="match status" value="1"/>
</dbReference>
<accession>A0AAD6HD51</accession>
<keyword evidence="4" id="KW-0539">Nucleus</keyword>
<gene>
    <name evidence="8" type="ORF">N7493_010610</name>
</gene>
<keyword evidence="5" id="KW-0175">Coiled coil</keyword>
<dbReference type="PROSITE" id="PS50048">
    <property type="entry name" value="ZN2_CY6_FUNGAL_2"/>
    <property type="match status" value="1"/>
</dbReference>
<feature type="compositionally biased region" description="Polar residues" evidence="6">
    <location>
        <begin position="13"/>
        <end position="40"/>
    </location>
</feature>
<feature type="domain" description="Zn(2)-C6 fungal-type" evidence="7">
    <location>
        <begin position="101"/>
        <end position="135"/>
    </location>
</feature>
<evidence type="ECO:0000259" key="7">
    <source>
        <dbReference type="PROSITE" id="PS50048"/>
    </source>
</evidence>
<feature type="region of interest" description="Disordered" evidence="6">
    <location>
        <begin position="1"/>
        <end position="95"/>
    </location>
</feature>
<dbReference type="GO" id="GO:0003677">
    <property type="term" value="F:DNA binding"/>
    <property type="evidence" value="ECO:0007669"/>
    <property type="project" value="UniProtKB-KW"/>
</dbReference>
<dbReference type="GO" id="GO:0008270">
    <property type="term" value="F:zinc ion binding"/>
    <property type="evidence" value="ECO:0007669"/>
    <property type="project" value="InterPro"/>
</dbReference>
<protein>
    <recommendedName>
        <fullName evidence="7">Zn(2)-C6 fungal-type domain-containing protein</fullName>
    </recommendedName>
</protein>
<organism evidence="8 9">
    <name type="scientific">Penicillium malachiteum</name>
    <dbReference type="NCBI Taxonomy" id="1324776"/>
    <lineage>
        <taxon>Eukaryota</taxon>
        <taxon>Fungi</taxon>
        <taxon>Dikarya</taxon>
        <taxon>Ascomycota</taxon>
        <taxon>Pezizomycotina</taxon>
        <taxon>Eurotiomycetes</taxon>
        <taxon>Eurotiomycetidae</taxon>
        <taxon>Eurotiales</taxon>
        <taxon>Aspergillaceae</taxon>
        <taxon>Penicillium</taxon>
    </lineage>
</organism>
<evidence type="ECO:0000256" key="2">
    <source>
        <dbReference type="ARBA" id="ARBA00023125"/>
    </source>
</evidence>
<evidence type="ECO:0000256" key="6">
    <source>
        <dbReference type="SAM" id="MobiDB-lite"/>
    </source>
</evidence>
<evidence type="ECO:0000313" key="8">
    <source>
        <dbReference type="EMBL" id="KAJ5709276.1"/>
    </source>
</evidence>
<comment type="caution">
    <text evidence="8">The sequence shown here is derived from an EMBL/GenBank/DDBJ whole genome shotgun (WGS) entry which is preliminary data.</text>
</comment>
<name>A0AAD6HD51_9EURO</name>
<feature type="coiled-coil region" evidence="5">
    <location>
        <begin position="149"/>
        <end position="183"/>
    </location>
</feature>
<dbReference type="InterPro" id="IPR036864">
    <property type="entry name" value="Zn2-C6_fun-type_DNA-bd_sf"/>
</dbReference>
<feature type="compositionally biased region" description="Basic and acidic residues" evidence="6">
    <location>
        <begin position="82"/>
        <end position="95"/>
    </location>
</feature>
<feature type="compositionally biased region" description="Low complexity" evidence="6">
    <location>
        <begin position="42"/>
        <end position="53"/>
    </location>
</feature>
<dbReference type="EMBL" id="JAQJAN010000019">
    <property type="protein sequence ID" value="KAJ5709276.1"/>
    <property type="molecule type" value="Genomic_DNA"/>
</dbReference>
<dbReference type="Gene3D" id="4.10.240.10">
    <property type="entry name" value="Zn(2)-C6 fungal-type DNA-binding domain"/>
    <property type="match status" value="1"/>
</dbReference>
<proteinExistence type="predicted"/>
<keyword evidence="9" id="KW-1185">Reference proteome</keyword>
<keyword evidence="2" id="KW-0238">DNA-binding</keyword>
<sequence>MDDMSSLVFDALSTPSAEPSPITTNNQAFDQLEASFTQPAVTEPTMPTTSPTPGLGTKRKKAKDAPKQTRRKRNEPEPEWSELVREKQHKEQAKSTRCRQACDRCKMRKARCDPGGDQADGACLSCYVEGIACKVTDRVTNETFVRGEAGMLRRELAAVQEELDQTAQQLDNALKSSQRLQEENSSLLFEVHRLNQLWASSESFPGGFNRAAFPHLSLGTDPFNNPQ</sequence>
<dbReference type="PROSITE" id="PS00463">
    <property type="entry name" value="ZN2_CY6_FUNGAL_1"/>
    <property type="match status" value="1"/>
</dbReference>
<dbReference type="AlphaFoldDB" id="A0AAD6HD51"/>
<evidence type="ECO:0000256" key="3">
    <source>
        <dbReference type="ARBA" id="ARBA00023163"/>
    </source>
</evidence>
<evidence type="ECO:0000313" key="9">
    <source>
        <dbReference type="Proteomes" id="UP001215712"/>
    </source>
</evidence>
<dbReference type="InterPro" id="IPR001138">
    <property type="entry name" value="Zn2Cys6_DnaBD"/>
</dbReference>
<keyword evidence="1" id="KW-0805">Transcription regulation</keyword>
<evidence type="ECO:0000256" key="5">
    <source>
        <dbReference type="SAM" id="Coils"/>
    </source>
</evidence>
<dbReference type="SUPFAM" id="SSF57701">
    <property type="entry name" value="Zn2/Cys6 DNA-binding domain"/>
    <property type="match status" value="1"/>
</dbReference>
<reference evidence="8" key="1">
    <citation type="journal article" date="2023" name="IMA Fungus">
        <title>Comparative genomic study of the Penicillium genus elucidates a diverse pangenome and 15 lateral gene transfer events.</title>
        <authorList>
            <person name="Petersen C."/>
            <person name="Sorensen T."/>
            <person name="Nielsen M.R."/>
            <person name="Sondergaard T.E."/>
            <person name="Sorensen J.L."/>
            <person name="Fitzpatrick D.A."/>
            <person name="Frisvad J.C."/>
            <person name="Nielsen K.L."/>
        </authorList>
    </citation>
    <scope>NUCLEOTIDE SEQUENCE</scope>
    <source>
        <strain evidence="8">IBT 17514</strain>
    </source>
</reference>